<dbReference type="PANTHER" id="PTHR30404">
    <property type="entry name" value="N-ACETYLMURAMOYL-L-ALANINE AMIDASE"/>
    <property type="match status" value="1"/>
</dbReference>
<dbReference type="Pfam" id="PF01520">
    <property type="entry name" value="Amidase_3"/>
    <property type="match status" value="1"/>
</dbReference>
<dbReference type="RefSeq" id="WP_229790094.1">
    <property type="nucleotide sequence ID" value="NZ_JACHFL010000010.1"/>
</dbReference>
<evidence type="ECO:0000259" key="3">
    <source>
        <dbReference type="SMART" id="SM00646"/>
    </source>
</evidence>
<dbReference type="EC" id="3.5.1.28" evidence="4"/>
<organism evidence="4 5">
    <name type="scientific">Deinococcus humi</name>
    <dbReference type="NCBI Taxonomy" id="662880"/>
    <lineage>
        <taxon>Bacteria</taxon>
        <taxon>Thermotogati</taxon>
        <taxon>Deinococcota</taxon>
        <taxon>Deinococci</taxon>
        <taxon>Deinococcales</taxon>
        <taxon>Deinococcaceae</taxon>
        <taxon>Deinococcus</taxon>
    </lineage>
</organism>
<proteinExistence type="predicted"/>
<reference evidence="4 5" key="1">
    <citation type="submission" date="2020-08" db="EMBL/GenBank/DDBJ databases">
        <title>Genomic Encyclopedia of Type Strains, Phase IV (KMG-IV): sequencing the most valuable type-strain genomes for metagenomic binning, comparative biology and taxonomic classification.</title>
        <authorList>
            <person name="Goeker M."/>
        </authorList>
    </citation>
    <scope>NUCLEOTIDE SEQUENCE [LARGE SCALE GENOMIC DNA]</scope>
    <source>
        <strain evidence="4 5">DSM 27939</strain>
    </source>
</reference>
<dbReference type="InterPro" id="IPR050695">
    <property type="entry name" value="N-acetylmuramoyl_amidase_3"/>
</dbReference>
<name>A0A7W8NH21_9DEIO</name>
<sequence length="579" mass="59537">MSVHPAVSHLMTPTPRLRLAAMVCCALLACPAAAQSQGPTLPTPSRQMGAPTGGTTFQHAIFGNPRSSNEGNHTRVVFDLALGVTYALIPTVDGLRIDVAGAEILAPVRTALGISVVDQRVSGTQVSLITPFALTRTTGWRASEATLASGIRVLILDLGPDVLGGAGENLRGLITRLSGAPQGLAISASVAGTGTPGGVTPSDMLSATSGVTPPAAPPPLPGGVPGQVSALSGQAQGRIQPGALLPAPRIGKNPGLTRVVLELPPGAAYRMLPSSLGLRVELTGVSAAPLEAQAISPELQAWRYEPGTDGLTVTLLTGTPVTNRSGWRAQLVLPLPGTDRSRLAIDLSPSLADLTPLTPRERVLAAVPATPVARGTAMLALGAALVKPRAVIDPGHGGRDSGGIGAVIEKQVALEVALRVRDLLSKAGVDVIMTRDTDRALVPDKATDLRMRAELASPGTQVFVSIHVNALPAASALRGYGVETWWNPNHPLSSALAALIQNNVTAVTGAFSRGLKNTSSLSVLRNSRIPAALIEIGYTSHPVDGLNLKDTNYLDRVALGIAQGVREALVTGVTAGKER</sequence>
<feature type="signal peptide" evidence="2">
    <location>
        <begin position="1"/>
        <end position="34"/>
    </location>
</feature>
<comment type="caution">
    <text evidence="4">The sequence shown here is derived from an EMBL/GenBank/DDBJ whole genome shotgun (WGS) entry which is preliminary data.</text>
</comment>
<dbReference type="SUPFAM" id="SSF53187">
    <property type="entry name" value="Zn-dependent exopeptidases"/>
    <property type="match status" value="1"/>
</dbReference>
<feature type="chain" id="PRO_5030647479" evidence="2">
    <location>
        <begin position="35"/>
        <end position="579"/>
    </location>
</feature>
<dbReference type="GO" id="GO:0009253">
    <property type="term" value="P:peptidoglycan catabolic process"/>
    <property type="evidence" value="ECO:0007669"/>
    <property type="project" value="InterPro"/>
</dbReference>
<dbReference type="CDD" id="cd02696">
    <property type="entry name" value="MurNAc-LAA"/>
    <property type="match status" value="1"/>
</dbReference>
<keyword evidence="2" id="KW-0732">Signal</keyword>
<keyword evidence="5" id="KW-1185">Reference proteome</keyword>
<feature type="domain" description="MurNAc-LAA" evidence="3">
    <location>
        <begin position="460"/>
        <end position="566"/>
    </location>
</feature>
<dbReference type="Gene3D" id="3.40.630.40">
    <property type="entry name" value="Zn-dependent exopeptidases"/>
    <property type="match status" value="1"/>
</dbReference>
<evidence type="ECO:0000313" key="4">
    <source>
        <dbReference type="EMBL" id="MBB5364378.1"/>
    </source>
</evidence>
<gene>
    <name evidence="4" type="ORF">HNQ08_003490</name>
</gene>
<dbReference type="AlphaFoldDB" id="A0A7W8NH21"/>
<evidence type="ECO:0000256" key="1">
    <source>
        <dbReference type="ARBA" id="ARBA00022801"/>
    </source>
</evidence>
<dbReference type="GO" id="GO:0008745">
    <property type="term" value="F:N-acetylmuramoyl-L-alanine amidase activity"/>
    <property type="evidence" value="ECO:0007669"/>
    <property type="project" value="UniProtKB-EC"/>
</dbReference>
<dbReference type="SMART" id="SM00646">
    <property type="entry name" value="Ami_3"/>
    <property type="match status" value="1"/>
</dbReference>
<keyword evidence="1 4" id="KW-0378">Hydrolase</keyword>
<evidence type="ECO:0000256" key="2">
    <source>
        <dbReference type="SAM" id="SignalP"/>
    </source>
</evidence>
<protein>
    <submittedName>
        <fullName evidence="4">N-acetylmuramoyl-L-alanine amidase</fullName>
        <ecNumber evidence="4">3.5.1.28</ecNumber>
    </submittedName>
</protein>
<dbReference type="PANTHER" id="PTHR30404:SF0">
    <property type="entry name" value="N-ACETYLMURAMOYL-L-ALANINE AMIDASE AMIC"/>
    <property type="match status" value="1"/>
</dbReference>
<dbReference type="GO" id="GO:0030288">
    <property type="term" value="C:outer membrane-bounded periplasmic space"/>
    <property type="evidence" value="ECO:0007669"/>
    <property type="project" value="TreeGrafter"/>
</dbReference>
<dbReference type="EMBL" id="JACHFL010000010">
    <property type="protein sequence ID" value="MBB5364378.1"/>
    <property type="molecule type" value="Genomic_DNA"/>
</dbReference>
<evidence type="ECO:0000313" key="5">
    <source>
        <dbReference type="Proteomes" id="UP000552709"/>
    </source>
</evidence>
<dbReference type="InterPro" id="IPR002508">
    <property type="entry name" value="MurNAc-LAA_cat"/>
</dbReference>
<dbReference type="Proteomes" id="UP000552709">
    <property type="component" value="Unassembled WGS sequence"/>
</dbReference>
<accession>A0A7W8NH21</accession>